<evidence type="ECO:0000313" key="2">
    <source>
        <dbReference type="Proteomes" id="UP001354971"/>
    </source>
</evidence>
<reference evidence="1 2" key="1">
    <citation type="submission" date="2024-01" db="EMBL/GenBank/DDBJ databases">
        <title>Hyphobacterium bacterium isolated from marine sediment.</title>
        <authorList>
            <person name="Zhao S."/>
        </authorList>
    </citation>
    <scope>NUCLEOTIDE SEQUENCE [LARGE SCALE GENOMIC DNA]</scope>
    <source>
        <strain evidence="2">HN65</strain>
    </source>
</reference>
<dbReference type="RefSeq" id="WP_330199650.1">
    <property type="nucleotide sequence ID" value="NZ_JAZDRP010000007.1"/>
</dbReference>
<dbReference type="Proteomes" id="UP001354971">
    <property type="component" value="Unassembled WGS sequence"/>
</dbReference>
<evidence type="ECO:0000313" key="1">
    <source>
        <dbReference type="EMBL" id="MEE2526986.1"/>
    </source>
</evidence>
<keyword evidence="2" id="KW-1185">Reference proteome</keyword>
<sequence>MSDDDFTRLLDEIPLLYKVRAFADGIADARLFMRLGDPLDNREKDLSRTYLDGLGFPYAEPGLLTSWDEAAEAAEALDFNPEGWEAEEMLRAGLVAAAAERIDEDGISTALEYVGLKAGEAAQDAVAYSASLGDMRDESVLNAAAGALVQAANGAALVILSESEDEDPPHPFLARWRLFVRGRWPIGLAGSTYNVL</sequence>
<organism evidence="1 2">
    <name type="scientific">Hyphobacterium lacteum</name>
    <dbReference type="NCBI Taxonomy" id="3116575"/>
    <lineage>
        <taxon>Bacteria</taxon>
        <taxon>Pseudomonadati</taxon>
        <taxon>Pseudomonadota</taxon>
        <taxon>Alphaproteobacteria</taxon>
        <taxon>Maricaulales</taxon>
        <taxon>Maricaulaceae</taxon>
        <taxon>Hyphobacterium</taxon>
    </lineage>
</organism>
<gene>
    <name evidence="1" type="ORF">V0U79_11450</name>
</gene>
<accession>A0ABU7LSW1</accession>
<proteinExistence type="predicted"/>
<name>A0ABU7LSW1_9PROT</name>
<comment type="caution">
    <text evidence="1">The sequence shown here is derived from an EMBL/GenBank/DDBJ whole genome shotgun (WGS) entry which is preliminary data.</text>
</comment>
<dbReference type="EMBL" id="JAZDRP010000007">
    <property type="protein sequence ID" value="MEE2526986.1"/>
    <property type="molecule type" value="Genomic_DNA"/>
</dbReference>
<protein>
    <submittedName>
        <fullName evidence="1">Uncharacterized protein</fullName>
    </submittedName>
</protein>